<dbReference type="NCBIfam" id="TIGR00738">
    <property type="entry name" value="rrf2_super"/>
    <property type="match status" value="1"/>
</dbReference>
<proteinExistence type="predicted"/>
<sequence>MKISTRGRYAVMAMADMAQQEKNGASGPVSLADISERQEITVNYLEQIFGDLRRAGLVESRRGKMGGYLLAAPLDAIRIGDVIRAVDEPVDVTRCKDATGCLKKSGRCLTHDLWAHLGGTIHAFLNSISLDDLVDGRMPRVLEAAE</sequence>
<dbReference type="InterPro" id="IPR000944">
    <property type="entry name" value="Tscrpt_reg_Rrf2"/>
</dbReference>
<comment type="caution">
    <text evidence="2">The sequence shown here is derived from an EMBL/GenBank/DDBJ whole genome shotgun (WGS) entry which is preliminary data.</text>
</comment>
<dbReference type="Proteomes" id="UP000785783">
    <property type="component" value="Unassembled WGS sequence"/>
</dbReference>
<dbReference type="PANTHER" id="PTHR33221">
    <property type="entry name" value="WINGED HELIX-TURN-HELIX TRANSCRIPTIONAL REGULATOR, RRF2 FAMILY"/>
    <property type="match status" value="1"/>
</dbReference>
<dbReference type="PROSITE" id="PS51197">
    <property type="entry name" value="HTH_RRF2_2"/>
    <property type="match status" value="1"/>
</dbReference>
<dbReference type="GO" id="GO:0003677">
    <property type="term" value="F:DNA binding"/>
    <property type="evidence" value="ECO:0007669"/>
    <property type="project" value="UniProtKB-KW"/>
</dbReference>
<dbReference type="AlphaFoldDB" id="A0A937HNZ8"/>
<keyword evidence="1" id="KW-0238">DNA-binding</keyword>
<accession>A0A937HNZ8</accession>
<dbReference type="SUPFAM" id="SSF46785">
    <property type="entry name" value="Winged helix' DNA-binding domain"/>
    <property type="match status" value="1"/>
</dbReference>
<evidence type="ECO:0000313" key="2">
    <source>
        <dbReference type="EMBL" id="MBL6762186.1"/>
    </source>
</evidence>
<dbReference type="GO" id="GO:0005829">
    <property type="term" value="C:cytosol"/>
    <property type="evidence" value="ECO:0007669"/>
    <property type="project" value="TreeGrafter"/>
</dbReference>
<protein>
    <submittedName>
        <fullName evidence="2">Rrf2 family transcriptional regulator</fullName>
    </submittedName>
</protein>
<dbReference type="InterPro" id="IPR030489">
    <property type="entry name" value="TR_Rrf2-type_CS"/>
</dbReference>
<reference evidence="2" key="1">
    <citation type="submission" date="2020-10" db="EMBL/GenBank/DDBJ databases">
        <title>Microbiome of the Black Sea water column analyzed by genome centric metagenomics.</title>
        <authorList>
            <person name="Cabello-Yeves P.J."/>
            <person name="Callieri C."/>
            <person name="Picazo A."/>
            <person name="Mehrshad M."/>
            <person name="Haro-Moreno J.M."/>
            <person name="Roda-Garcia J."/>
            <person name="Dzembekova N."/>
            <person name="Slabakova V."/>
            <person name="Slabakova N."/>
            <person name="Moncheva S."/>
            <person name="Rodriguez-Valera F."/>
        </authorList>
    </citation>
    <scope>NUCLEOTIDE SEQUENCE</scope>
    <source>
        <strain evidence="2">BS307-5m-G5</strain>
    </source>
</reference>
<dbReference type="GO" id="GO:0003700">
    <property type="term" value="F:DNA-binding transcription factor activity"/>
    <property type="evidence" value="ECO:0007669"/>
    <property type="project" value="TreeGrafter"/>
</dbReference>
<dbReference type="Gene3D" id="1.10.10.10">
    <property type="entry name" value="Winged helix-like DNA-binding domain superfamily/Winged helix DNA-binding domain"/>
    <property type="match status" value="1"/>
</dbReference>
<evidence type="ECO:0000313" key="3">
    <source>
        <dbReference type="Proteomes" id="UP000785783"/>
    </source>
</evidence>
<name>A0A937HNZ8_9PROT</name>
<dbReference type="EMBL" id="JADHOK010000082">
    <property type="protein sequence ID" value="MBL6762186.1"/>
    <property type="molecule type" value="Genomic_DNA"/>
</dbReference>
<evidence type="ECO:0000256" key="1">
    <source>
        <dbReference type="ARBA" id="ARBA00023125"/>
    </source>
</evidence>
<dbReference type="PANTHER" id="PTHR33221:SF5">
    <property type="entry name" value="HTH-TYPE TRANSCRIPTIONAL REGULATOR ISCR"/>
    <property type="match status" value="1"/>
</dbReference>
<gene>
    <name evidence="2" type="ORF">ISQ19_05765</name>
</gene>
<dbReference type="InterPro" id="IPR036388">
    <property type="entry name" value="WH-like_DNA-bd_sf"/>
</dbReference>
<dbReference type="Pfam" id="PF02082">
    <property type="entry name" value="Rrf2"/>
    <property type="match status" value="1"/>
</dbReference>
<organism evidence="2 3">
    <name type="scientific">PS1 clade bacterium</name>
    <dbReference type="NCBI Taxonomy" id="2175152"/>
    <lineage>
        <taxon>Bacteria</taxon>
        <taxon>Pseudomonadati</taxon>
        <taxon>Pseudomonadota</taxon>
        <taxon>Alphaproteobacteria</taxon>
        <taxon>PS1 clade</taxon>
    </lineage>
</organism>
<dbReference type="InterPro" id="IPR036390">
    <property type="entry name" value="WH_DNA-bd_sf"/>
</dbReference>
<dbReference type="PROSITE" id="PS01332">
    <property type="entry name" value="HTH_RRF2_1"/>
    <property type="match status" value="1"/>
</dbReference>